<reference evidence="1" key="1">
    <citation type="submission" date="2014-05" db="EMBL/GenBank/DDBJ databases">
        <authorList>
            <person name="Chronopoulou M."/>
        </authorList>
    </citation>
    <scope>NUCLEOTIDE SEQUENCE</scope>
    <source>
        <tissue evidence="1">Whole organism</tissue>
    </source>
</reference>
<name>A0A0K2VDS8_LEPSM</name>
<organism evidence="1">
    <name type="scientific">Lepeophtheirus salmonis</name>
    <name type="common">Salmon louse</name>
    <name type="synonym">Caligus salmonis</name>
    <dbReference type="NCBI Taxonomy" id="72036"/>
    <lineage>
        <taxon>Eukaryota</taxon>
        <taxon>Metazoa</taxon>
        <taxon>Ecdysozoa</taxon>
        <taxon>Arthropoda</taxon>
        <taxon>Crustacea</taxon>
        <taxon>Multicrustacea</taxon>
        <taxon>Hexanauplia</taxon>
        <taxon>Copepoda</taxon>
        <taxon>Siphonostomatoida</taxon>
        <taxon>Caligidae</taxon>
        <taxon>Lepeophtheirus</taxon>
    </lineage>
</organism>
<evidence type="ECO:0000313" key="1">
    <source>
        <dbReference type="EMBL" id="CDW48515.1"/>
    </source>
</evidence>
<sequence>MGPLDGRFLGCPYLINMIDIKVANAVNVANFVVQSIKLNLGLDFDENKFKVFIRDGTSYCKNVGEDLKKSYAQLKHIICVAHGLHKVAGLERKEFPETNEFISEIKKMFLNAGFRKWTYTASYQIS</sequence>
<proteinExistence type="predicted"/>
<accession>A0A0K2VDS8</accession>
<dbReference type="AlphaFoldDB" id="A0A0K2VDS8"/>
<dbReference type="EMBL" id="HACA01031154">
    <property type="protein sequence ID" value="CDW48515.1"/>
    <property type="molecule type" value="Transcribed_RNA"/>
</dbReference>
<protein>
    <submittedName>
        <fullName evidence="1">Putative LOC100902024 [Metaseiulus occidentalis]</fullName>
    </submittedName>
</protein>